<evidence type="ECO:0000313" key="2">
    <source>
        <dbReference type="EMBL" id="TMQ69928.1"/>
    </source>
</evidence>
<protein>
    <recommendedName>
        <fullName evidence="1">DUF5683 domain-containing protein</fullName>
    </recommendedName>
</protein>
<dbReference type="EMBL" id="VBPA01000253">
    <property type="protein sequence ID" value="TMQ69928.1"/>
    <property type="molecule type" value="Genomic_DNA"/>
</dbReference>
<proteinExistence type="predicted"/>
<dbReference type="Proteomes" id="UP000319836">
    <property type="component" value="Unassembled WGS sequence"/>
</dbReference>
<gene>
    <name evidence="2" type="ORF">E6K80_10135</name>
</gene>
<evidence type="ECO:0000313" key="3">
    <source>
        <dbReference type="Proteomes" id="UP000319836"/>
    </source>
</evidence>
<dbReference type="InterPro" id="IPR043738">
    <property type="entry name" value="DUF5683"/>
</dbReference>
<name>A0A538U230_UNCEI</name>
<comment type="caution">
    <text evidence="2">The sequence shown here is derived from an EMBL/GenBank/DDBJ whole genome shotgun (WGS) entry which is preliminary data.</text>
</comment>
<organism evidence="2 3">
    <name type="scientific">Eiseniibacteriota bacterium</name>
    <dbReference type="NCBI Taxonomy" id="2212470"/>
    <lineage>
        <taxon>Bacteria</taxon>
        <taxon>Candidatus Eiseniibacteriota</taxon>
    </lineage>
</organism>
<evidence type="ECO:0000259" key="1">
    <source>
        <dbReference type="Pfam" id="PF18935"/>
    </source>
</evidence>
<accession>A0A538U230</accession>
<dbReference type="AlphaFoldDB" id="A0A538U230"/>
<feature type="domain" description="DUF5683" evidence="1">
    <location>
        <begin position="119"/>
        <end position="230"/>
    </location>
</feature>
<reference evidence="2 3" key="1">
    <citation type="journal article" date="2019" name="Nat. Microbiol.">
        <title>Mediterranean grassland soil C-N compound turnover is dependent on rainfall and depth, and is mediated by genomically divergent microorganisms.</title>
        <authorList>
            <person name="Diamond S."/>
            <person name="Andeer P.F."/>
            <person name="Li Z."/>
            <person name="Crits-Christoph A."/>
            <person name="Burstein D."/>
            <person name="Anantharaman K."/>
            <person name="Lane K.R."/>
            <person name="Thomas B.C."/>
            <person name="Pan C."/>
            <person name="Northen T.R."/>
            <person name="Banfield J.F."/>
        </authorList>
    </citation>
    <scope>NUCLEOTIDE SEQUENCE [LARGE SCALE GENOMIC DNA]</scope>
    <source>
        <strain evidence="2">WS_10</strain>
    </source>
</reference>
<dbReference type="Pfam" id="PF18935">
    <property type="entry name" value="DUF5683"/>
    <property type="match status" value="1"/>
</dbReference>
<sequence length="251" mass="26728">MLLVSAWAGAAAAQGAPVRADRTKIAQGFVRADSIVVPAKTPARADSAAMRDSTIGPPIPAAIGNPAAPAAPSAPPSRFEFVTTAPDSSEAEAERVLSEAAARRRARVRSPIVLKRFDAPRWVMLRSALLPGWGQIHNRAWLKAIGIGGGEIAFAAQIWRDERELNRLSRLADEAQAANDEVAFGARINAYNARLAAETNRRWLLGGLLAYALVDAYVDAHFANFKAEVDVPPPASDGTSGGARLRVGWSY</sequence>